<sequence>MEGKASNKWRPEKYLRDSVMMDMNSALSLLVFPKAALAMMSLFVIAILCVRLIVFDEEATMVSTSPSRRCISSPYFLARRVKVRWGGSGPARRCKHPINGKFCGPLGISQQRIRSRGKKEGKHRTIQTPLL</sequence>
<organism evidence="3 4">
    <name type="scientific">Striga asiatica</name>
    <name type="common">Asiatic witchweed</name>
    <name type="synonym">Buchnera asiatica</name>
    <dbReference type="NCBI Taxonomy" id="4170"/>
    <lineage>
        <taxon>Eukaryota</taxon>
        <taxon>Viridiplantae</taxon>
        <taxon>Streptophyta</taxon>
        <taxon>Embryophyta</taxon>
        <taxon>Tracheophyta</taxon>
        <taxon>Spermatophyta</taxon>
        <taxon>Magnoliopsida</taxon>
        <taxon>eudicotyledons</taxon>
        <taxon>Gunneridae</taxon>
        <taxon>Pentapetalae</taxon>
        <taxon>asterids</taxon>
        <taxon>lamiids</taxon>
        <taxon>Lamiales</taxon>
        <taxon>Orobanchaceae</taxon>
        <taxon>Buchnereae</taxon>
        <taxon>Striga</taxon>
    </lineage>
</organism>
<dbReference type="AlphaFoldDB" id="A0A5A7QBU8"/>
<comment type="caution">
    <text evidence="3">The sequence shown here is derived from an EMBL/GenBank/DDBJ whole genome shotgun (WGS) entry which is preliminary data.</text>
</comment>
<keyword evidence="2" id="KW-0472">Membrane</keyword>
<reference evidence="4" key="1">
    <citation type="journal article" date="2019" name="Curr. Biol.">
        <title>Genome Sequence of Striga asiatica Provides Insight into the Evolution of Plant Parasitism.</title>
        <authorList>
            <person name="Yoshida S."/>
            <person name="Kim S."/>
            <person name="Wafula E.K."/>
            <person name="Tanskanen J."/>
            <person name="Kim Y.M."/>
            <person name="Honaas L."/>
            <person name="Yang Z."/>
            <person name="Spallek T."/>
            <person name="Conn C.E."/>
            <person name="Ichihashi Y."/>
            <person name="Cheong K."/>
            <person name="Cui S."/>
            <person name="Der J.P."/>
            <person name="Gundlach H."/>
            <person name="Jiao Y."/>
            <person name="Hori C."/>
            <person name="Ishida J.K."/>
            <person name="Kasahara H."/>
            <person name="Kiba T."/>
            <person name="Kim M.S."/>
            <person name="Koo N."/>
            <person name="Laohavisit A."/>
            <person name="Lee Y.H."/>
            <person name="Lumba S."/>
            <person name="McCourt P."/>
            <person name="Mortimer J.C."/>
            <person name="Mutuku J.M."/>
            <person name="Nomura T."/>
            <person name="Sasaki-Sekimoto Y."/>
            <person name="Seto Y."/>
            <person name="Wang Y."/>
            <person name="Wakatake T."/>
            <person name="Sakakibara H."/>
            <person name="Demura T."/>
            <person name="Yamaguchi S."/>
            <person name="Yoneyama K."/>
            <person name="Manabe R.I."/>
            <person name="Nelson D.C."/>
            <person name="Schulman A.H."/>
            <person name="Timko M.P."/>
            <person name="dePamphilis C.W."/>
            <person name="Choi D."/>
            <person name="Shirasu K."/>
        </authorList>
    </citation>
    <scope>NUCLEOTIDE SEQUENCE [LARGE SCALE GENOMIC DNA]</scope>
    <source>
        <strain evidence="4">cv. UVA1</strain>
    </source>
</reference>
<dbReference type="Proteomes" id="UP000325081">
    <property type="component" value="Unassembled WGS sequence"/>
</dbReference>
<accession>A0A5A7QBU8</accession>
<evidence type="ECO:0000256" key="1">
    <source>
        <dbReference type="SAM" id="MobiDB-lite"/>
    </source>
</evidence>
<feature type="non-terminal residue" evidence="3">
    <location>
        <position position="131"/>
    </location>
</feature>
<feature type="compositionally biased region" description="Basic residues" evidence="1">
    <location>
        <begin position="113"/>
        <end position="125"/>
    </location>
</feature>
<evidence type="ECO:0000313" key="3">
    <source>
        <dbReference type="EMBL" id="GER42534.1"/>
    </source>
</evidence>
<gene>
    <name evidence="3" type="ORF">STAS_19330</name>
</gene>
<name>A0A5A7QBU8_STRAF</name>
<feature type="transmembrane region" description="Helical" evidence="2">
    <location>
        <begin position="31"/>
        <end position="54"/>
    </location>
</feature>
<keyword evidence="2" id="KW-1133">Transmembrane helix</keyword>
<keyword evidence="2" id="KW-0812">Transmembrane</keyword>
<evidence type="ECO:0000313" key="4">
    <source>
        <dbReference type="Proteomes" id="UP000325081"/>
    </source>
</evidence>
<dbReference type="EMBL" id="BKCP01006393">
    <property type="protein sequence ID" value="GER42534.1"/>
    <property type="molecule type" value="Genomic_DNA"/>
</dbReference>
<keyword evidence="4" id="KW-1185">Reference proteome</keyword>
<evidence type="ECO:0000256" key="2">
    <source>
        <dbReference type="SAM" id="Phobius"/>
    </source>
</evidence>
<protein>
    <submittedName>
        <fullName evidence="3">Nitrile specifier protein 3</fullName>
    </submittedName>
</protein>
<feature type="region of interest" description="Disordered" evidence="1">
    <location>
        <begin position="112"/>
        <end position="131"/>
    </location>
</feature>
<proteinExistence type="predicted"/>